<evidence type="ECO:0000313" key="4">
    <source>
        <dbReference type="EMBL" id="BAA81908.1"/>
    </source>
</evidence>
<dbReference type="Gene3D" id="1.20.1160.20">
    <property type="match status" value="1"/>
</dbReference>
<reference evidence="4" key="1">
    <citation type="submission" date="1999-06" db="EMBL/GenBank/DDBJ databases">
        <title>Two localization pathways of maternal RNAs at the posterior-vegetal cytoplasm in early ascidian embryos.</title>
        <authorList>
            <person name="Sasakura Y."/>
            <person name="Ogasawara M."/>
            <person name="Makabe K.W."/>
        </authorList>
    </citation>
    <scope>NUCLEOTIDE SEQUENCE</scope>
</reference>
<feature type="region of interest" description="Disordered" evidence="2">
    <location>
        <begin position="509"/>
        <end position="680"/>
    </location>
</feature>
<dbReference type="PANTHER" id="PTHR21642">
    <property type="entry name" value="CEREBRAL CAVERNOUS MALFORMATIONS PROTEIN 2 HOMOLOG"/>
    <property type="match status" value="1"/>
</dbReference>
<dbReference type="InterPro" id="IPR026159">
    <property type="entry name" value="Malcavernin"/>
</dbReference>
<dbReference type="CDD" id="cd13166">
    <property type="entry name" value="PTB_CCM2"/>
    <property type="match status" value="1"/>
</dbReference>
<feature type="compositionally biased region" description="Low complexity" evidence="2">
    <location>
        <begin position="301"/>
        <end position="312"/>
    </location>
</feature>
<feature type="compositionally biased region" description="Basic and acidic residues" evidence="2">
    <location>
        <begin position="641"/>
        <end position="656"/>
    </location>
</feature>
<accession>Q9Y1V6</accession>
<dbReference type="InterPro" id="IPR006020">
    <property type="entry name" value="PTB/PI_dom"/>
</dbReference>
<feature type="region of interest" description="Disordered" evidence="2">
    <location>
        <begin position="301"/>
        <end position="338"/>
    </location>
</feature>
<evidence type="ECO:0000259" key="3">
    <source>
        <dbReference type="PROSITE" id="PS01179"/>
    </source>
</evidence>
<sequence length="680" mass="75526">MVIFLQFEMEDDGRRNSKKVGIFKRVFSGGRPSPSDSRRKYVGGSPLLPRERRPLRSVPLAGPHYRVEPDVLVSSFVEKEAKYLGTVMSIPCDFDPSKRAALLKIIDEQRALKLMPQTLTYKDDVIVSFSVHNINLCERDGEKLIHRMQTHKIAAVGYARDDSYHLVFIKFASDLDSGMCNLVVLSCETKNAAEELCSLAQQIFQLVYTASTIDFLDKSIMDGALTPKNHSYSTDDSDKKDTATVSSREHISFGIDKGADSLSFPSTSRSTAVDANGHSGYRFNLPRKNFIDPLLDLPAGSSSTFPQSTTSQRAHRHSGSSGSSSNNNATPATCASTTTLVSPVSSTRTFPVHRELQLQDYITVLKEQLTKVELQDFAALLHQFRTGAIKIEVFCQKLLEMYTEKRKSLLLGMRHFIPNKSDLTYFNTFLKSNDVEDIGSSSWWAQPPNSNAWTFSETEESTASTSVNASHLTAVSLSSSGSEKAYGEDLIADFGTLGLSEALEFEATKKSLNGKPPEEDVSQSVLQLDPPKFREERVTETHVPQVASVPAGFGDSFNEGDGSLVEDFTSQPAKTKESPKKSYKLKPERSKNFKPLHEKKTSKEKNNIDKEESSEKRQEKVTQKIVNVKQKVTRGDSASSDNKEDSVSSDLHQKPVKEHRKKKKHKGSSTGSSEMFEAQL</sequence>
<evidence type="ECO:0000256" key="1">
    <source>
        <dbReference type="ARBA" id="ARBA00010822"/>
    </source>
</evidence>
<feature type="domain" description="PID" evidence="3">
    <location>
        <begin position="81"/>
        <end position="208"/>
    </location>
</feature>
<feature type="compositionally biased region" description="Basic residues" evidence="2">
    <location>
        <begin position="657"/>
        <end position="667"/>
    </location>
</feature>
<dbReference type="CDD" id="cd13516">
    <property type="entry name" value="HHD_CCM2"/>
    <property type="match status" value="1"/>
</dbReference>
<protein>
    <submittedName>
        <fullName evidence="4">HrPET-3</fullName>
    </submittedName>
</protein>
<dbReference type="SMART" id="SM00462">
    <property type="entry name" value="PTB"/>
    <property type="match status" value="1"/>
</dbReference>
<dbReference type="PROSITE" id="PS01179">
    <property type="entry name" value="PID"/>
    <property type="match status" value="1"/>
</dbReference>
<gene>
    <name evidence="4" type="primary">HrPet-3</name>
</gene>
<feature type="compositionally biased region" description="Basic and acidic residues" evidence="2">
    <location>
        <begin position="574"/>
        <end position="622"/>
    </location>
</feature>
<dbReference type="Gene3D" id="2.30.29.30">
    <property type="entry name" value="Pleckstrin-homology domain (PH domain)/Phosphotyrosine-binding domain (PTB)"/>
    <property type="match status" value="1"/>
</dbReference>
<dbReference type="Pfam" id="PF16545">
    <property type="entry name" value="CCM2_C"/>
    <property type="match status" value="1"/>
</dbReference>
<dbReference type="EMBL" id="AB029335">
    <property type="protein sequence ID" value="BAA81908.1"/>
    <property type="molecule type" value="mRNA"/>
</dbReference>
<organism evidence="4">
    <name type="scientific">Halocynthia roretzi</name>
    <name type="common">Sea squirt</name>
    <name type="synonym">Cynthia roretzi</name>
    <dbReference type="NCBI Taxonomy" id="7729"/>
    <lineage>
        <taxon>Eukaryota</taxon>
        <taxon>Metazoa</taxon>
        <taxon>Chordata</taxon>
        <taxon>Tunicata</taxon>
        <taxon>Ascidiacea</taxon>
        <taxon>Stolidobranchia</taxon>
        <taxon>Pyuridae</taxon>
        <taxon>Halocynthia</taxon>
    </lineage>
</organism>
<dbReference type="InterPro" id="IPR011993">
    <property type="entry name" value="PH-like_dom_sf"/>
</dbReference>
<proteinExistence type="evidence at transcript level"/>
<dbReference type="InterPro" id="IPR032375">
    <property type="entry name" value="CCM2_C"/>
</dbReference>
<name>Q9Y1V6_HALRO</name>
<comment type="similarity">
    <text evidence="1">Belongs to the CCM2 family.</text>
</comment>
<dbReference type="SUPFAM" id="SSF50729">
    <property type="entry name" value="PH domain-like"/>
    <property type="match status" value="1"/>
</dbReference>
<feature type="compositionally biased region" description="Low complexity" evidence="2">
    <location>
        <begin position="319"/>
        <end position="338"/>
    </location>
</feature>
<evidence type="ECO:0000256" key="2">
    <source>
        <dbReference type="SAM" id="MobiDB-lite"/>
    </source>
</evidence>
<dbReference type="AlphaFoldDB" id="Q9Y1V6"/>
<feature type="compositionally biased region" description="Basic and acidic residues" evidence="2">
    <location>
        <begin position="531"/>
        <end position="540"/>
    </location>
</feature>
<dbReference type="PANTHER" id="PTHR21642:SF6">
    <property type="entry name" value="CEREBRAL CAVERNOUS MALFORMATIONS 2 HARMONIN-HOMOLOGY DOMAIN-CONTAINING PROTEIN"/>
    <property type="match status" value="1"/>
</dbReference>